<feature type="non-terminal residue" evidence="3">
    <location>
        <position position="1"/>
    </location>
</feature>
<feature type="signal peptide" evidence="2">
    <location>
        <begin position="1"/>
        <end position="21"/>
    </location>
</feature>
<feature type="region of interest" description="Disordered" evidence="1">
    <location>
        <begin position="40"/>
        <end position="76"/>
    </location>
</feature>
<evidence type="ECO:0000313" key="3">
    <source>
        <dbReference type="EMBL" id="JAT16591.1"/>
    </source>
</evidence>
<evidence type="ECO:0000256" key="1">
    <source>
        <dbReference type="SAM" id="MobiDB-lite"/>
    </source>
</evidence>
<name>A0A1B6KYV6_9HEMI</name>
<accession>A0A1B6KYV6</accession>
<feature type="compositionally biased region" description="Basic and acidic residues" evidence="1">
    <location>
        <begin position="45"/>
        <end position="65"/>
    </location>
</feature>
<keyword evidence="2" id="KW-0732">Signal</keyword>
<dbReference type="AlphaFoldDB" id="A0A1B6KYV6"/>
<organism evidence="3">
    <name type="scientific">Graphocephala atropunctata</name>
    <dbReference type="NCBI Taxonomy" id="36148"/>
    <lineage>
        <taxon>Eukaryota</taxon>
        <taxon>Metazoa</taxon>
        <taxon>Ecdysozoa</taxon>
        <taxon>Arthropoda</taxon>
        <taxon>Hexapoda</taxon>
        <taxon>Insecta</taxon>
        <taxon>Pterygota</taxon>
        <taxon>Neoptera</taxon>
        <taxon>Paraneoptera</taxon>
        <taxon>Hemiptera</taxon>
        <taxon>Auchenorrhyncha</taxon>
        <taxon>Membracoidea</taxon>
        <taxon>Cicadellidae</taxon>
        <taxon>Cicadellinae</taxon>
        <taxon>Cicadellini</taxon>
        <taxon>Graphocephala</taxon>
    </lineage>
</organism>
<gene>
    <name evidence="3" type="ORF">g.26606</name>
</gene>
<feature type="chain" id="PRO_5008587009" evidence="2">
    <location>
        <begin position="22"/>
        <end position="148"/>
    </location>
</feature>
<dbReference type="EMBL" id="GEBQ01023386">
    <property type="protein sequence ID" value="JAT16591.1"/>
    <property type="molecule type" value="Transcribed_RNA"/>
</dbReference>
<sequence>SGECNMIFHSIAIVIVSAVLAEQLYAVPTQNLLSGVASDFSTGLNREERSLPSREQHQREDDDKPVFGQDQSKVKEMIVRSIEERTLKTDSYLKERSRRTPQMPEMPSLPEGMPKPPEGMPSPPEGMFSPPEGMPKLPEGMPSPPGMG</sequence>
<evidence type="ECO:0000256" key="2">
    <source>
        <dbReference type="SAM" id="SignalP"/>
    </source>
</evidence>
<protein>
    <submittedName>
        <fullName evidence="3">Uncharacterized protein</fullName>
    </submittedName>
</protein>
<feature type="region of interest" description="Disordered" evidence="1">
    <location>
        <begin position="88"/>
        <end position="148"/>
    </location>
</feature>
<proteinExistence type="predicted"/>
<reference evidence="3" key="1">
    <citation type="submission" date="2015-11" db="EMBL/GenBank/DDBJ databases">
        <title>De novo transcriptome assembly of four potential Pierce s Disease insect vectors from Arizona vineyards.</title>
        <authorList>
            <person name="Tassone E.E."/>
        </authorList>
    </citation>
    <scope>NUCLEOTIDE SEQUENCE</scope>
</reference>
<feature type="compositionally biased region" description="Pro residues" evidence="1">
    <location>
        <begin position="113"/>
        <end position="124"/>
    </location>
</feature>